<gene>
    <name evidence="8" type="ORF">QPJ95_09330</name>
</gene>
<dbReference type="GO" id="GO:0016051">
    <property type="term" value="P:carbohydrate biosynthetic process"/>
    <property type="evidence" value="ECO:0007669"/>
    <property type="project" value="InterPro"/>
</dbReference>
<dbReference type="EMBL" id="CP127247">
    <property type="protein sequence ID" value="WIY27084.1"/>
    <property type="molecule type" value="Genomic_DNA"/>
</dbReference>
<evidence type="ECO:0000256" key="7">
    <source>
        <dbReference type="ARBA" id="ARBA00023180"/>
    </source>
</evidence>
<evidence type="ECO:0000313" key="8">
    <source>
        <dbReference type="EMBL" id="WIY27084.1"/>
    </source>
</evidence>
<keyword evidence="3" id="KW-0812">Transmembrane</keyword>
<dbReference type="AlphaFoldDB" id="A0A9Y2L311"/>
<evidence type="ECO:0000256" key="3">
    <source>
        <dbReference type="ARBA" id="ARBA00022692"/>
    </source>
</evidence>
<proteinExistence type="predicted"/>
<evidence type="ECO:0000256" key="2">
    <source>
        <dbReference type="ARBA" id="ARBA00022679"/>
    </source>
</evidence>
<evidence type="ECO:0000256" key="4">
    <source>
        <dbReference type="ARBA" id="ARBA00022989"/>
    </source>
</evidence>
<evidence type="ECO:0000313" key="9">
    <source>
        <dbReference type="Proteomes" id="UP001238334"/>
    </source>
</evidence>
<keyword evidence="9" id="KW-1185">Reference proteome</keyword>
<comment type="subcellular location">
    <subcellularLocation>
        <location evidence="1">Golgi apparatus membrane</location>
        <topology evidence="1">Single-pass type II membrane protein</topology>
    </subcellularLocation>
</comment>
<dbReference type="RefSeq" id="WP_270920639.1">
    <property type="nucleotide sequence ID" value="NZ_CP127247.1"/>
</dbReference>
<evidence type="ECO:0000256" key="6">
    <source>
        <dbReference type="ARBA" id="ARBA00023136"/>
    </source>
</evidence>
<dbReference type="GO" id="GO:0016020">
    <property type="term" value="C:membrane"/>
    <property type="evidence" value="ECO:0007669"/>
    <property type="project" value="InterPro"/>
</dbReference>
<dbReference type="InterPro" id="IPR005331">
    <property type="entry name" value="Sulfotransferase"/>
</dbReference>
<dbReference type="Proteomes" id="UP001238334">
    <property type="component" value="Chromosome"/>
</dbReference>
<dbReference type="GO" id="GO:0008146">
    <property type="term" value="F:sulfotransferase activity"/>
    <property type="evidence" value="ECO:0007669"/>
    <property type="project" value="InterPro"/>
</dbReference>
<name>A0A9Y2L311_9RHOB</name>
<keyword evidence="6" id="KW-0472">Membrane</keyword>
<dbReference type="PANTHER" id="PTHR12137:SF54">
    <property type="entry name" value="CARBOHYDRATE SULFOTRANSFERASE"/>
    <property type="match status" value="1"/>
</dbReference>
<dbReference type="InterPro" id="IPR018011">
    <property type="entry name" value="Carb_sulfotrans_8-10"/>
</dbReference>
<evidence type="ECO:0000256" key="1">
    <source>
        <dbReference type="ARBA" id="ARBA00004323"/>
    </source>
</evidence>
<protein>
    <submittedName>
        <fullName evidence="8">Sulfotransferase family 2 domain-containing protein</fullName>
    </submittedName>
</protein>
<accession>A0A9Y2L311</accession>
<keyword evidence="2" id="KW-0808">Transferase</keyword>
<keyword evidence="7" id="KW-0325">Glycoprotein</keyword>
<dbReference type="PANTHER" id="PTHR12137">
    <property type="entry name" value="CARBOHYDRATE SULFOTRANSFERASE"/>
    <property type="match status" value="1"/>
</dbReference>
<sequence length="205" mass="23316">MFVCPRHKFSFARIPKCANSTLVKTFSKHCGVTLKNDASGQKAKILFNLDAGASVFESARKAVFFREPLSRAVSMWLDKGHNLTWIQKCRFAGSDTQAPTFLEFLKSLEENEFHHDGHFIPQTSMVPGDLSQYHVGTVENIDRDLPRICEEIFGEFFGVELERSNRTNAHERLGEISQEERDLVSKLYHRDFVLYNSLSANAASL</sequence>
<organism evidence="8 9">
    <name type="scientific">Parasedimentitalea psychrophila</name>
    <dbReference type="NCBI Taxonomy" id="2997337"/>
    <lineage>
        <taxon>Bacteria</taxon>
        <taxon>Pseudomonadati</taxon>
        <taxon>Pseudomonadota</taxon>
        <taxon>Alphaproteobacteria</taxon>
        <taxon>Rhodobacterales</taxon>
        <taxon>Paracoccaceae</taxon>
        <taxon>Parasedimentitalea</taxon>
    </lineage>
</organism>
<evidence type="ECO:0000256" key="5">
    <source>
        <dbReference type="ARBA" id="ARBA00023034"/>
    </source>
</evidence>
<reference evidence="8 9" key="1">
    <citation type="submission" date="2023-06" db="EMBL/GenBank/DDBJ databases">
        <title>Parasedimentitalea psychrophila sp. nov., a psychrophilic bacterium isolated from deep-sea sediment.</title>
        <authorList>
            <person name="Li A."/>
        </authorList>
    </citation>
    <scope>NUCLEOTIDE SEQUENCE [LARGE SCALE GENOMIC DNA]</scope>
    <source>
        <strain evidence="8 9">QS115</strain>
    </source>
</reference>
<dbReference type="Pfam" id="PF03567">
    <property type="entry name" value="Sulfotransfer_2"/>
    <property type="match status" value="1"/>
</dbReference>
<keyword evidence="5" id="KW-0333">Golgi apparatus</keyword>
<dbReference type="KEGG" id="ppso:QPJ95_09330"/>
<keyword evidence="4" id="KW-1133">Transmembrane helix</keyword>